<keyword evidence="2" id="KW-1185">Reference proteome</keyword>
<reference evidence="1 2" key="1">
    <citation type="submission" date="2021-06" db="EMBL/GenBank/DDBJ databases">
        <title>Caerostris extrusa draft genome.</title>
        <authorList>
            <person name="Kono N."/>
            <person name="Arakawa K."/>
        </authorList>
    </citation>
    <scope>NUCLEOTIDE SEQUENCE [LARGE SCALE GENOMIC DNA]</scope>
</reference>
<gene>
    <name evidence="1" type="ORF">CEXT_706971</name>
</gene>
<dbReference type="Proteomes" id="UP001054945">
    <property type="component" value="Unassembled WGS sequence"/>
</dbReference>
<protein>
    <submittedName>
        <fullName evidence="1">Uncharacterized protein</fullName>
    </submittedName>
</protein>
<dbReference type="AlphaFoldDB" id="A0AAV4Y950"/>
<proteinExistence type="predicted"/>
<evidence type="ECO:0000313" key="2">
    <source>
        <dbReference type="Proteomes" id="UP001054945"/>
    </source>
</evidence>
<comment type="caution">
    <text evidence="1">The sequence shown here is derived from an EMBL/GenBank/DDBJ whole genome shotgun (WGS) entry which is preliminary data.</text>
</comment>
<name>A0AAV4Y950_CAEEX</name>
<dbReference type="EMBL" id="BPLR01019014">
    <property type="protein sequence ID" value="GIZ03932.1"/>
    <property type="molecule type" value="Genomic_DNA"/>
</dbReference>
<organism evidence="1 2">
    <name type="scientific">Caerostris extrusa</name>
    <name type="common">Bark spider</name>
    <name type="synonym">Caerostris bankana</name>
    <dbReference type="NCBI Taxonomy" id="172846"/>
    <lineage>
        <taxon>Eukaryota</taxon>
        <taxon>Metazoa</taxon>
        <taxon>Ecdysozoa</taxon>
        <taxon>Arthropoda</taxon>
        <taxon>Chelicerata</taxon>
        <taxon>Arachnida</taxon>
        <taxon>Araneae</taxon>
        <taxon>Araneomorphae</taxon>
        <taxon>Entelegynae</taxon>
        <taxon>Araneoidea</taxon>
        <taxon>Araneidae</taxon>
        <taxon>Caerostris</taxon>
    </lineage>
</organism>
<evidence type="ECO:0000313" key="1">
    <source>
        <dbReference type="EMBL" id="GIZ03932.1"/>
    </source>
</evidence>
<accession>A0AAV4Y950</accession>
<sequence length="74" mass="8454">MESKSDIEPAVCACVENCKCFDGETEIAHVALFCPCCRNKNMQRAMWFQSRKVFVAAAKKAKKSCMFLWRQLSV</sequence>